<keyword evidence="4 5" id="KW-0238">DNA-binding</keyword>
<organism evidence="9 10">
    <name type="scientific">Photobacterium kishitanii</name>
    <dbReference type="NCBI Taxonomy" id="318456"/>
    <lineage>
        <taxon>Bacteria</taxon>
        <taxon>Pseudomonadati</taxon>
        <taxon>Pseudomonadota</taxon>
        <taxon>Gammaproteobacteria</taxon>
        <taxon>Vibrionales</taxon>
        <taxon>Vibrionaceae</taxon>
        <taxon>Photobacterium</taxon>
    </lineage>
</organism>
<dbReference type="Proteomes" id="UP000241426">
    <property type="component" value="Unassembled WGS sequence"/>
</dbReference>
<dbReference type="InterPro" id="IPR027444">
    <property type="entry name" value="H-NS_C_dom"/>
</dbReference>
<evidence type="ECO:0000256" key="3">
    <source>
        <dbReference type="ARBA" id="ARBA00022490"/>
    </source>
</evidence>
<dbReference type="GO" id="GO:0032993">
    <property type="term" value="C:protein-DNA complex"/>
    <property type="evidence" value="ECO:0007669"/>
    <property type="project" value="TreeGrafter"/>
</dbReference>
<dbReference type="InterPro" id="IPR054180">
    <property type="entry name" value="H-NS-like_N"/>
</dbReference>
<dbReference type="GO" id="GO:0005829">
    <property type="term" value="C:cytosol"/>
    <property type="evidence" value="ECO:0007669"/>
    <property type="project" value="TreeGrafter"/>
</dbReference>
<proteinExistence type="inferred from homology"/>
<dbReference type="GO" id="GO:0003680">
    <property type="term" value="F:minor groove of adenine-thymine-rich DNA binding"/>
    <property type="evidence" value="ECO:0007669"/>
    <property type="project" value="TreeGrafter"/>
</dbReference>
<feature type="coiled-coil region" evidence="6">
    <location>
        <begin position="25"/>
        <end position="52"/>
    </location>
</feature>
<dbReference type="SUPFAM" id="SSF81273">
    <property type="entry name" value="H-NS histone-like proteins"/>
    <property type="match status" value="1"/>
</dbReference>
<gene>
    <name evidence="9" type="ORF">C9J27_02275</name>
</gene>
<evidence type="ECO:0000256" key="4">
    <source>
        <dbReference type="ARBA" id="ARBA00023125"/>
    </source>
</evidence>
<reference evidence="9 10" key="1">
    <citation type="submission" date="2018-01" db="EMBL/GenBank/DDBJ databases">
        <title>Whole genome sequencing of Histamine producing bacteria.</title>
        <authorList>
            <person name="Butler K."/>
        </authorList>
    </citation>
    <scope>NUCLEOTIDE SEQUENCE [LARGE SCALE GENOMIC DNA]</scope>
    <source>
        <strain evidence="9 10">FS-7.2</strain>
    </source>
</reference>
<name>A0A2T3KM68_9GAMM</name>
<dbReference type="GO" id="GO:0000976">
    <property type="term" value="F:transcription cis-regulatory region binding"/>
    <property type="evidence" value="ECO:0007669"/>
    <property type="project" value="TreeGrafter"/>
</dbReference>
<evidence type="ECO:0000313" key="10">
    <source>
        <dbReference type="Proteomes" id="UP000241426"/>
    </source>
</evidence>
<dbReference type="PIRSF" id="PIRSF002096">
    <property type="entry name" value="HnS"/>
    <property type="match status" value="1"/>
</dbReference>
<sequence>MNRNNVADLLLSIRCARNLTAHMSIEQISQAVQNLESILDKKTKKKLQMETDEAEKQEKYAIYLDLLKSDGISVEELVASRDDGQPSKRKYVRKTKLSDEPKYRIISQDGALHEWKGRGRMPLLFAQELSNQGGDIEKFKITQ</sequence>
<evidence type="ECO:0000256" key="1">
    <source>
        <dbReference type="ARBA" id="ARBA00004453"/>
    </source>
</evidence>
<dbReference type="RefSeq" id="WP_107288584.1">
    <property type="nucleotide sequence ID" value="NZ_PYNF01000002.1"/>
</dbReference>
<accession>A0A2T3KM68</accession>
<dbReference type="InterPro" id="IPR001801">
    <property type="entry name" value="Histone_HNS"/>
</dbReference>
<comment type="similarity">
    <text evidence="2 5">Belongs to the histone-like protein H-NS family.</text>
</comment>
<evidence type="ECO:0000313" key="9">
    <source>
        <dbReference type="EMBL" id="PSV00874.1"/>
    </source>
</evidence>
<dbReference type="Pfam" id="PF00816">
    <property type="entry name" value="Histone_HNS"/>
    <property type="match status" value="1"/>
</dbReference>
<dbReference type="Pfam" id="PF22470">
    <property type="entry name" value="Histone_HNS_N"/>
    <property type="match status" value="1"/>
</dbReference>
<feature type="domain" description="DNA-binding protein H-NS-like N-terminal" evidence="8">
    <location>
        <begin position="5"/>
        <end position="80"/>
    </location>
</feature>
<feature type="domain" description="DNA-binding protein H-NS-like C-terminal" evidence="7">
    <location>
        <begin position="101"/>
        <end position="141"/>
    </location>
</feature>
<dbReference type="EMBL" id="PYNF01000002">
    <property type="protein sequence ID" value="PSV00874.1"/>
    <property type="molecule type" value="Genomic_DNA"/>
</dbReference>
<evidence type="ECO:0000259" key="8">
    <source>
        <dbReference type="Pfam" id="PF22470"/>
    </source>
</evidence>
<dbReference type="Gene3D" id="1.10.287.1050">
    <property type="entry name" value="H-NS histone-like proteins"/>
    <property type="match status" value="1"/>
</dbReference>
<keyword evidence="3" id="KW-0963">Cytoplasm</keyword>
<keyword evidence="6" id="KW-0175">Coiled coil</keyword>
<dbReference type="PANTHER" id="PTHR38097">
    <property type="match status" value="1"/>
</dbReference>
<evidence type="ECO:0000259" key="7">
    <source>
        <dbReference type="Pfam" id="PF00816"/>
    </source>
</evidence>
<comment type="subcellular location">
    <subcellularLocation>
        <location evidence="1">Cytoplasm</location>
        <location evidence="1">Nucleoid</location>
    </subcellularLocation>
</comment>
<dbReference type="GO" id="GO:0001217">
    <property type="term" value="F:DNA-binding transcription repressor activity"/>
    <property type="evidence" value="ECO:0007669"/>
    <property type="project" value="TreeGrafter"/>
</dbReference>
<dbReference type="PANTHER" id="PTHR38097:SF2">
    <property type="entry name" value="DNA-BINDING PROTEIN STPA"/>
    <property type="match status" value="1"/>
</dbReference>
<dbReference type="Gene3D" id="4.10.430.10">
    <property type="entry name" value="Histone-like protein H-NS, C-terminal domain"/>
    <property type="match status" value="1"/>
</dbReference>
<comment type="caution">
    <text evidence="9">The sequence shown here is derived from an EMBL/GenBank/DDBJ whole genome shotgun (WGS) entry which is preliminary data.</text>
</comment>
<dbReference type="GO" id="GO:0046983">
    <property type="term" value="F:protein dimerization activity"/>
    <property type="evidence" value="ECO:0007669"/>
    <property type="project" value="InterPro"/>
</dbReference>
<evidence type="ECO:0000256" key="6">
    <source>
        <dbReference type="SAM" id="Coils"/>
    </source>
</evidence>
<dbReference type="GO" id="GO:0030527">
    <property type="term" value="F:structural constituent of chromatin"/>
    <property type="evidence" value="ECO:0007669"/>
    <property type="project" value="InterPro"/>
</dbReference>
<dbReference type="GO" id="GO:0009295">
    <property type="term" value="C:nucleoid"/>
    <property type="evidence" value="ECO:0007669"/>
    <property type="project" value="UniProtKB-SubCell"/>
</dbReference>
<protein>
    <recommendedName>
        <fullName evidence="5">DNA-binding protein</fullName>
    </recommendedName>
</protein>
<dbReference type="InterPro" id="IPR037150">
    <property type="entry name" value="H-NS_C_dom_sf"/>
</dbReference>
<dbReference type="InterPro" id="IPR027454">
    <property type="entry name" value="Histone_HNS_N"/>
</dbReference>
<evidence type="ECO:0000256" key="2">
    <source>
        <dbReference type="ARBA" id="ARBA00010610"/>
    </source>
</evidence>
<dbReference type="GO" id="GO:0003681">
    <property type="term" value="F:bent DNA binding"/>
    <property type="evidence" value="ECO:0007669"/>
    <property type="project" value="TreeGrafter"/>
</dbReference>
<dbReference type="AlphaFoldDB" id="A0A2T3KM68"/>
<evidence type="ECO:0000256" key="5">
    <source>
        <dbReference type="PIRNR" id="PIRNR002096"/>
    </source>
</evidence>